<comment type="function">
    <text evidence="5">Methylates the class 1 translation termination release factors RF1/PrfA and RF2/PrfB on the glutamine residue of the universally conserved GGQ motif.</text>
</comment>
<dbReference type="GO" id="GO:0003676">
    <property type="term" value="F:nucleic acid binding"/>
    <property type="evidence" value="ECO:0007669"/>
    <property type="project" value="InterPro"/>
</dbReference>
<dbReference type="InterPro" id="IPR040758">
    <property type="entry name" value="PrmC_N"/>
</dbReference>
<dbReference type="EMBL" id="CP123872">
    <property type="protein sequence ID" value="WND01381.1"/>
    <property type="molecule type" value="Genomic_DNA"/>
</dbReference>
<dbReference type="Proteomes" id="UP001268683">
    <property type="component" value="Chromosome"/>
</dbReference>
<keyword evidence="3 5" id="KW-0949">S-adenosyl-L-methionine</keyword>
<evidence type="ECO:0000256" key="3">
    <source>
        <dbReference type="ARBA" id="ARBA00022691"/>
    </source>
</evidence>
<gene>
    <name evidence="5 8" type="primary">prmC</name>
    <name evidence="8" type="ORF">QGN29_07370</name>
</gene>
<evidence type="ECO:0000259" key="6">
    <source>
        <dbReference type="Pfam" id="PF05175"/>
    </source>
</evidence>
<dbReference type="CDD" id="cd02440">
    <property type="entry name" value="AdoMet_MTases"/>
    <property type="match status" value="1"/>
</dbReference>
<evidence type="ECO:0000313" key="8">
    <source>
        <dbReference type="EMBL" id="WND01381.1"/>
    </source>
</evidence>
<evidence type="ECO:0000313" key="9">
    <source>
        <dbReference type="Proteomes" id="UP001268683"/>
    </source>
</evidence>
<protein>
    <recommendedName>
        <fullName evidence="5">Release factor glutamine methyltransferase</fullName>
        <shortName evidence="5">RF MTase</shortName>
        <ecNumber evidence="5">2.1.1.297</ecNumber>
    </recommendedName>
    <alternativeName>
        <fullName evidence="5">N5-glutamine methyltransferase PrmC</fullName>
    </alternativeName>
    <alternativeName>
        <fullName evidence="5">Protein-(glutamine-N5) MTase PrmC</fullName>
    </alternativeName>
    <alternativeName>
        <fullName evidence="5">Protein-glutamine N-methyltransferase PrmC</fullName>
    </alternativeName>
</protein>
<dbReference type="PANTHER" id="PTHR18895">
    <property type="entry name" value="HEMK METHYLTRANSFERASE"/>
    <property type="match status" value="1"/>
</dbReference>
<evidence type="ECO:0000256" key="2">
    <source>
        <dbReference type="ARBA" id="ARBA00022679"/>
    </source>
</evidence>
<name>A0AA52EAQ1_9PROT</name>
<dbReference type="Pfam" id="PF05175">
    <property type="entry name" value="MTS"/>
    <property type="match status" value="1"/>
</dbReference>
<feature type="binding site" evidence="5">
    <location>
        <begin position="121"/>
        <end position="125"/>
    </location>
    <ligand>
        <name>S-adenosyl-L-methionine</name>
        <dbReference type="ChEBI" id="CHEBI:59789"/>
    </ligand>
</feature>
<evidence type="ECO:0000256" key="4">
    <source>
        <dbReference type="ARBA" id="ARBA00048391"/>
    </source>
</evidence>
<reference evidence="8" key="1">
    <citation type="submission" date="2023-04" db="EMBL/GenBank/DDBJ databases">
        <title>Complete genome sequence of Temperatibacter marinus.</title>
        <authorList>
            <person name="Rong J.-C."/>
            <person name="Yi M.-L."/>
            <person name="Zhao Q."/>
        </authorList>
    </citation>
    <scope>NUCLEOTIDE SEQUENCE</scope>
    <source>
        <strain evidence="8">NBRC 110045</strain>
    </source>
</reference>
<keyword evidence="2 5" id="KW-0808">Transferase</keyword>
<feature type="binding site" evidence="5">
    <location>
        <position position="190"/>
    </location>
    <ligand>
        <name>S-adenosyl-L-methionine</name>
        <dbReference type="ChEBI" id="CHEBI:59789"/>
    </ligand>
</feature>
<dbReference type="Gene3D" id="1.10.8.10">
    <property type="entry name" value="DNA helicase RuvA subunit, C-terminal domain"/>
    <property type="match status" value="1"/>
</dbReference>
<accession>A0AA52EAQ1</accession>
<dbReference type="PANTHER" id="PTHR18895:SF74">
    <property type="entry name" value="MTRF1L RELEASE FACTOR GLUTAMINE METHYLTRANSFERASE"/>
    <property type="match status" value="1"/>
</dbReference>
<feature type="binding site" evidence="5">
    <location>
        <begin position="190"/>
        <end position="193"/>
    </location>
    <ligand>
        <name>substrate</name>
    </ligand>
</feature>
<feature type="binding site" evidence="5">
    <location>
        <position position="144"/>
    </location>
    <ligand>
        <name>S-adenosyl-L-methionine</name>
        <dbReference type="ChEBI" id="CHEBI:59789"/>
    </ligand>
</feature>
<comment type="similarity">
    <text evidence="5">Belongs to the protein N5-glutamine methyltransferase family. PrmC subfamily.</text>
</comment>
<sequence length="287" mass="32046">MPSVRGLLSSGVQTLENSGSHTAQLDAEYLLAHVLDLKKRASLYLYEEALTEKETALFQQLIDRRVTHEPVAYIIGTAEFWSLTFHVNEDTLIPRADSETVVDHVLSELKKDTAPRILDLGTGSGCLLLSILSEIPMAYGVGLDIHRGALEFARKNAVLLQLEQRTFFQESDWFNALDETIEAFDCIISNPPYIPSQDCMQLMPDVKDFEPLRALDGGKDGLRDYRVVIDKAPSWLKYGGILVFECGIGQAEEIQRLMTSAGYVDVRCVKDLPGVDRVISGKYFNNS</sequence>
<dbReference type="InterPro" id="IPR002052">
    <property type="entry name" value="DNA_methylase_N6_adenine_CS"/>
</dbReference>
<dbReference type="GO" id="GO:0032259">
    <property type="term" value="P:methylation"/>
    <property type="evidence" value="ECO:0007669"/>
    <property type="project" value="UniProtKB-KW"/>
</dbReference>
<dbReference type="NCBIfam" id="TIGR03534">
    <property type="entry name" value="RF_mod_PrmC"/>
    <property type="match status" value="1"/>
</dbReference>
<dbReference type="NCBIfam" id="TIGR00536">
    <property type="entry name" value="hemK_fam"/>
    <property type="match status" value="1"/>
</dbReference>
<dbReference type="InterPro" id="IPR007848">
    <property type="entry name" value="Small_mtfrase_dom"/>
</dbReference>
<dbReference type="InterPro" id="IPR004556">
    <property type="entry name" value="HemK-like"/>
</dbReference>
<dbReference type="HAMAP" id="MF_02126">
    <property type="entry name" value="RF_methyltr_PrmC"/>
    <property type="match status" value="1"/>
</dbReference>
<organism evidence="8 9">
    <name type="scientific">Temperatibacter marinus</name>
    <dbReference type="NCBI Taxonomy" id="1456591"/>
    <lineage>
        <taxon>Bacteria</taxon>
        <taxon>Pseudomonadati</taxon>
        <taxon>Pseudomonadota</taxon>
        <taxon>Alphaproteobacteria</taxon>
        <taxon>Kordiimonadales</taxon>
        <taxon>Temperatibacteraceae</taxon>
        <taxon>Temperatibacter</taxon>
    </lineage>
</organism>
<dbReference type="KEGG" id="tmk:QGN29_07370"/>
<dbReference type="Gene3D" id="3.40.50.150">
    <property type="entry name" value="Vaccinia Virus protein VP39"/>
    <property type="match status" value="1"/>
</dbReference>
<evidence type="ECO:0000259" key="7">
    <source>
        <dbReference type="Pfam" id="PF17827"/>
    </source>
</evidence>
<evidence type="ECO:0000256" key="5">
    <source>
        <dbReference type="HAMAP-Rule" id="MF_02126"/>
    </source>
</evidence>
<dbReference type="RefSeq" id="WP_310797209.1">
    <property type="nucleotide sequence ID" value="NZ_CP123872.1"/>
</dbReference>
<dbReference type="InterPro" id="IPR050320">
    <property type="entry name" value="N5-glutamine_MTase"/>
</dbReference>
<feature type="domain" description="Release factor glutamine methyltransferase N-terminal" evidence="7">
    <location>
        <begin position="7"/>
        <end position="76"/>
    </location>
</feature>
<comment type="catalytic activity">
    <reaction evidence="4 5">
        <text>L-glutaminyl-[peptide chain release factor] + S-adenosyl-L-methionine = N(5)-methyl-L-glutaminyl-[peptide chain release factor] + S-adenosyl-L-homocysteine + H(+)</text>
        <dbReference type="Rhea" id="RHEA:42896"/>
        <dbReference type="Rhea" id="RHEA-COMP:10271"/>
        <dbReference type="Rhea" id="RHEA-COMP:10272"/>
        <dbReference type="ChEBI" id="CHEBI:15378"/>
        <dbReference type="ChEBI" id="CHEBI:30011"/>
        <dbReference type="ChEBI" id="CHEBI:57856"/>
        <dbReference type="ChEBI" id="CHEBI:59789"/>
        <dbReference type="ChEBI" id="CHEBI:61891"/>
        <dbReference type="EC" id="2.1.1.297"/>
    </reaction>
</comment>
<feature type="binding site" evidence="5">
    <location>
        <position position="173"/>
    </location>
    <ligand>
        <name>S-adenosyl-L-methionine</name>
        <dbReference type="ChEBI" id="CHEBI:59789"/>
    </ligand>
</feature>
<dbReference type="InterPro" id="IPR019874">
    <property type="entry name" value="RF_methyltr_PrmC"/>
</dbReference>
<evidence type="ECO:0000256" key="1">
    <source>
        <dbReference type="ARBA" id="ARBA00022603"/>
    </source>
</evidence>
<dbReference type="SUPFAM" id="SSF53335">
    <property type="entry name" value="S-adenosyl-L-methionine-dependent methyltransferases"/>
    <property type="match status" value="1"/>
</dbReference>
<dbReference type="GO" id="GO:0102559">
    <property type="term" value="F:peptide chain release factor N(5)-glutamine methyltransferase activity"/>
    <property type="evidence" value="ECO:0007669"/>
    <property type="project" value="UniProtKB-EC"/>
</dbReference>
<dbReference type="Pfam" id="PF17827">
    <property type="entry name" value="PrmC_N"/>
    <property type="match status" value="1"/>
</dbReference>
<keyword evidence="1 5" id="KW-0489">Methyltransferase</keyword>
<feature type="domain" description="Methyltransferase small" evidence="6">
    <location>
        <begin position="105"/>
        <end position="194"/>
    </location>
</feature>
<dbReference type="PROSITE" id="PS00092">
    <property type="entry name" value="N6_MTASE"/>
    <property type="match status" value="1"/>
</dbReference>
<dbReference type="InterPro" id="IPR029063">
    <property type="entry name" value="SAM-dependent_MTases_sf"/>
</dbReference>
<dbReference type="EC" id="2.1.1.297" evidence="5"/>
<dbReference type="AlphaFoldDB" id="A0AA52EAQ1"/>
<keyword evidence="9" id="KW-1185">Reference proteome</keyword>
<proteinExistence type="inferred from homology"/>